<accession>A0ABN0XHL2</accession>
<reference evidence="1 2" key="1">
    <citation type="journal article" date="2019" name="Int. J. Syst. Evol. Microbiol.">
        <title>The Global Catalogue of Microorganisms (GCM) 10K type strain sequencing project: providing services to taxonomists for standard genome sequencing and annotation.</title>
        <authorList>
            <consortium name="The Broad Institute Genomics Platform"/>
            <consortium name="The Broad Institute Genome Sequencing Center for Infectious Disease"/>
            <person name="Wu L."/>
            <person name="Ma J."/>
        </authorList>
    </citation>
    <scope>NUCLEOTIDE SEQUENCE [LARGE SCALE GENOMIC DNA]</scope>
    <source>
        <strain evidence="1 2">JCM 3146</strain>
    </source>
</reference>
<sequence length="73" mass="8619">MTARPTRVDPWPRGALSEVQLTVMLRRRFPDTVLWFGPYTRHWWAMLPVRGRWCLVEAADPDELTGAVIRTRR</sequence>
<keyword evidence="2" id="KW-1185">Reference proteome</keyword>
<organism evidence="1 2">
    <name type="scientific">Actinoallomurus spadix</name>
    <dbReference type="NCBI Taxonomy" id="79912"/>
    <lineage>
        <taxon>Bacteria</taxon>
        <taxon>Bacillati</taxon>
        <taxon>Actinomycetota</taxon>
        <taxon>Actinomycetes</taxon>
        <taxon>Streptosporangiales</taxon>
        <taxon>Thermomonosporaceae</taxon>
        <taxon>Actinoallomurus</taxon>
    </lineage>
</organism>
<dbReference type="Proteomes" id="UP001501822">
    <property type="component" value="Unassembled WGS sequence"/>
</dbReference>
<proteinExistence type="predicted"/>
<dbReference type="RefSeq" id="WP_252803720.1">
    <property type="nucleotide sequence ID" value="NZ_BAAABM010000064.1"/>
</dbReference>
<protein>
    <submittedName>
        <fullName evidence="1">Uncharacterized protein</fullName>
    </submittedName>
</protein>
<name>A0ABN0XHL2_9ACTN</name>
<evidence type="ECO:0000313" key="2">
    <source>
        <dbReference type="Proteomes" id="UP001501822"/>
    </source>
</evidence>
<evidence type="ECO:0000313" key="1">
    <source>
        <dbReference type="EMBL" id="GAA0363812.1"/>
    </source>
</evidence>
<comment type="caution">
    <text evidence="1">The sequence shown here is derived from an EMBL/GenBank/DDBJ whole genome shotgun (WGS) entry which is preliminary data.</text>
</comment>
<dbReference type="EMBL" id="BAAABM010000064">
    <property type="protein sequence ID" value="GAA0363812.1"/>
    <property type="molecule type" value="Genomic_DNA"/>
</dbReference>
<gene>
    <name evidence="1" type="ORF">GCM10010151_62200</name>
</gene>